<organism evidence="1 2">
    <name type="scientific">Nitratireductor kimnyeongensis</name>
    <dbReference type="NCBI Taxonomy" id="430679"/>
    <lineage>
        <taxon>Bacteria</taxon>
        <taxon>Pseudomonadati</taxon>
        <taxon>Pseudomonadota</taxon>
        <taxon>Alphaproteobacteria</taxon>
        <taxon>Hyphomicrobiales</taxon>
        <taxon>Phyllobacteriaceae</taxon>
        <taxon>Nitratireductor</taxon>
    </lineage>
</organism>
<keyword evidence="2" id="KW-1185">Reference proteome</keyword>
<comment type="caution">
    <text evidence="1">The sequence shown here is derived from an EMBL/GenBank/DDBJ whole genome shotgun (WGS) entry which is preliminary data.</text>
</comment>
<gene>
    <name evidence="1" type="ORF">ACFPOD_03740</name>
</gene>
<protein>
    <submittedName>
        <fullName evidence="1">Uncharacterized protein</fullName>
    </submittedName>
</protein>
<proteinExistence type="predicted"/>
<accession>A0ABW0T529</accession>
<evidence type="ECO:0000313" key="2">
    <source>
        <dbReference type="Proteomes" id="UP001596107"/>
    </source>
</evidence>
<name>A0ABW0T529_9HYPH</name>
<dbReference type="EMBL" id="JBHSNB010000001">
    <property type="protein sequence ID" value="MFC5584212.1"/>
    <property type="molecule type" value="Genomic_DNA"/>
</dbReference>
<reference evidence="2" key="1">
    <citation type="journal article" date="2019" name="Int. J. Syst. Evol. Microbiol.">
        <title>The Global Catalogue of Microorganisms (GCM) 10K type strain sequencing project: providing services to taxonomists for standard genome sequencing and annotation.</title>
        <authorList>
            <consortium name="The Broad Institute Genomics Platform"/>
            <consortium name="The Broad Institute Genome Sequencing Center for Infectious Disease"/>
            <person name="Wu L."/>
            <person name="Ma J."/>
        </authorList>
    </citation>
    <scope>NUCLEOTIDE SEQUENCE [LARGE SCALE GENOMIC DNA]</scope>
    <source>
        <strain evidence="2">JCM 3366</strain>
    </source>
</reference>
<evidence type="ECO:0000313" key="1">
    <source>
        <dbReference type="EMBL" id="MFC5584212.1"/>
    </source>
</evidence>
<dbReference type="Proteomes" id="UP001596107">
    <property type="component" value="Unassembled WGS sequence"/>
</dbReference>
<dbReference type="RefSeq" id="WP_223019974.1">
    <property type="nucleotide sequence ID" value="NZ_CP078143.1"/>
</dbReference>
<sequence length="364" mass="40876">MVFLERLCRTIRVFLIGSAARKGLRICVPAAQLVLVAVFAQPLLSFGAAMAQMQTIRTEENGVVHHRLERCDYERGVAVASYSFRKHSPYRPPESQITDICFDRKGGRLWASEPEDRLTLVQQDEQWDQYEVLVPDFPRWRASVTNYEQASGNGGYRAGSVDFDYQRLASELLNWNHTGTQLDGDVRLHGYIFDTQPSPDIEPSDFKVYVGGSDQWDHLRGRDEKYRDREVPYLSFEGVLRFDGSKGVVNLRNTSNTGKEGAGKLFLTVNDKGEISGSGTLTVENARLAGIRPHDWKTTTWEIRKLVGHMVGDGGEQFRAVGIADGQTVDQDGFVNPVHASIEITGYSRRIAELWDDGSELDGE</sequence>